<gene>
    <name evidence="2" type="ORF">MPSYJ_10030</name>
</gene>
<dbReference type="PANTHER" id="PTHR33164">
    <property type="entry name" value="TRANSCRIPTIONAL REGULATOR, MARR FAMILY"/>
    <property type="match status" value="1"/>
</dbReference>
<dbReference type="PANTHER" id="PTHR33164:SF99">
    <property type="entry name" value="MARR FAMILY REGULATORY PROTEIN"/>
    <property type="match status" value="1"/>
</dbReference>
<name>A0A7I7M6P4_9MYCO</name>
<protein>
    <submittedName>
        <fullName evidence="2">MarR family transcriptional regulator</fullName>
    </submittedName>
</protein>
<dbReference type="InterPro" id="IPR036388">
    <property type="entry name" value="WH-like_DNA-bd_sf"/>
</dbReference>
<dbReference type="InterPro" id="IPR036390">
    <property type="entry name" value="WH_DNA-bd_sf"/>
</dbReference>
<dbReference type="Gene3D" id="1.10.10.10">
    <property type="entry name" value="Winged helix-like DNA-binding domain superfamily/Winged helix DNA-binding domain"/>
    <property type="match status" value="1"/>
</dbReference>
<organism evidence="2 3">
    <name type="scientific">Mycolicibacterium psychrotolerans</name>
    <dbReference type="NCBI Taxonomy" id="216929"/>
    <lineage>
        <taxon>Bacteria</taxon>
        <taxon>Bacillati</taxon>
        <taxon>Actinomycetota</taxon>
        <taxon>Actinomycetes</taxon>
        <taxon>Mycobacteriales</taxon>
        <taxon>Mycobacteriaceae</taxon>
        <taxon>Mycolicibacterium</taxon>
    </lineage>
</organism>
<dbReference type="SUPFAM" id="SSF46785">
    <property type="entry name" value="Winged helix' DNA-binding domain"/>
    <property type="match status" value="1"/>
</dbReference>
<dbReference type="Proteomes" id="UP000466514">
    <property type="component" value="Chromosome"/>
</dbReference>
<keyword evidence="3" id="KW-1185">Reference proteome</keyword>
<evidence type="ECO:0000313" key="2">
    <source>
        <dbReference type="EMBL" id="BBX67542.1"/>
    </source>
</evidence>
<sequence>MDSTVTRSPKGECSEHARRRATLVGMAARPGKATRDGLTPSQQRAWVSYMRVYHRLEYEMNRHLQRDCGLSLGDYTVLNALDNAPERTAQLSNLATVIGWERSRLSHHLQRMARRGLVERLQSAEDGRAIDITVTPEGAQRFRAAVPVHAAWVRSTVFSDTDHGQEAALADILAAVYDSVLRRGTLPPPDFGPPAE</sequence>
<dbReference type="Pfam" id="PF12802">
    <property type="entry name" value="MarR_2"/>
    <property type="match status" value="1"/>
</dbReference>
<dbReference type="GO" id="GO:0006950">
    <property type="term" value="P:response to stress"/>
    <property type="evidence" value="ECO:0007669"/>
    <property type="project" value="TreeGrafter"/>
</dbReference>
<dbReference type="AlphaFoldDB" id="A0A7I7M6P4"/>
<evidence type="ECO:0000313" key="3">
    <source>
        <dbReference type="Proteomes" id="UP000466514"/>
    </source>
</evidence>
<dbReference type="InterPro" id="IPR039422">
    <property type="entry name" value="MarR/SlyA-like"/>
</dbReference>
<dbReference type="KEGG" id="mpsc:MPSYJ_10030"/>
<dbReference type="PROSITE" id="PS50995">
    <property type="entry name" value="HTH_MARR_2"/>
    <property type="match status" value="1"/>
</dbReference>
<dbReference type="InterPro" id="IPR000835">
    <property type="entry name" value="HTH_MarR-typ"/>
</dbReference>
<evidence type="ECO:0000259" key="1">
    <source>
        <dbReference type="PROSITE" id="PS50995"/>
    </source>
</evidence>
<feature type="domain" description="HTH marR-type" evidence="1">
    <location>
        <begin position="42"/>
        <end position="178"/>
    </location>
</feature>
<reference evidence="2 3" key="1">
    <citation type="journal article" date="2019" name="Emerg. Microbes Infect.">
        <title>Comprehensive subspecies identification of 175 nontuberculous mycobacteria species based on 7547 genomic profiles.</title>
        <authorList>
            <person name="Matsumoto Y."/>
            <person name="Kinjo T."/>
            <person name="Motooka D."/>
            <person name="Nabeya D."/>
            <person name="Jung N."/>
            <person name="Uechi K."/>
            <person name="Horii T."/>
            <person name="Iida T."/>
            <person name="Fujita J."/>
            <person name="Nakamura S."/>
        </authorList>
    </citation>
    <scope>NUCLEOTIDE SEQUENCE [LARGE SCALE GENOMIC DNA]</scope>
    <source>
        <strain evidence="2 3">JCM 13323</strain>
    </source>
</reference>
<dbReference type="GO" id="GO:0003700">
    <property type="term" value="F:DNA-binding transcription factor activity"/>
    <property type="evidence" value="ECO:0007669"/>
    <property type="project" value="InterPro"/>
</dbReference>
<proteinExistence type="predicted"/>
<accession>A0A7I7M6P4</accession>
<dbReference type="EMBL" id="AP022574">
    <property type="protein sequence ID" value="BBX67542.1"/>
    <property type="molecule type" value="Genomic_DNA"/>
</dbReference>
<dbReference type="SMART" id="SM00347">
    <property type="entry name" value="HTH_MARR"/>
    <property type="match status" value="1"/>
</dbReference>